<keyword evidence="3" id="KW-1280">Immunoglobulin</keyword>
<protein>
    <recommendedName>
        <fullName evidence="4">Ig-like domain-containing protein</fullName>
    </recommendedName>
</protein>
<dbReference type="InterPro" id="IPR050150">
    <property type="entry name" value="IgV_Light_Chain"/>
</dbReference>
<evidence type="ECO:0000313" key="5">
    <source>
        <dbReference type="Ensembl" id="ENSVURP00010019649.1"/>
    </source>
</evidence>
<dbReference type="Pfam" id="PF07686">
    <property type="entry name" value="V-set"/>
    <property type="match status" value="1"/>
</dbReference>
<accession>A0A4X2L4G4</accession>
<dbReference type="SMART" id="SM00409">
    <property type="entry name" value="IG"/>
    <property type="match status" value="1"/>
</dbReference>
<evidence type="ECO:0000256" key="1">
    <source>
        <dbReference type="ARBA" id="ARBA00022859"/>
    </source>
</evidence>
<organism evidence="5 6">
    <name type="scientific">Vombatus ursinus</name>
    <name type="common">Common wombat</name>
    <dbReference type="NCBI Taxonomy" id="29139"/>
    <lineage>
        <taxon>Eukaryota</taxon>
        <taxon>Metazoa</taxon>
        <taxon>Chordata</taxon>
        <taxon>Craniata</taxon>
        <taxon>Vertebrata</taxon>
        <taxon>Euteleostomi</taxon>
        <taxon>Mammalia</taxon>
        <taxon>Metatheria</taxon>
        <taxon>Diprotodontia</taxon>
        <taxon>Vombatidae</taxon>
        <taxon>Vombatus</taxon>
    </lineage>
</organism>
<reference evidence="5" key="3">
    <citation type="submission" date="2025-09" db="UniProtKB">
        <authorList>
            <consortium name="Ensembl"/>
        </authorList>
    </citation>
    <scope>IDENTIFICATION</scope>
</reference>
<dbReference type="PROSITE" id="PS50835">
    <property type="entry name" value="IG_LIKE"/>
    <property type="match status" value="1"/>
</dbReference>
<feature type="domain" description="Ig-like" evidence="4">
    <location>
        <begin position="34"/>
        <end position="125"/>
    </location>
</feature>
<dbReference type="GO" id="GO:0002250">
    <property type="term" value="P:adaptive immune response"/>
    <property type="evidence" value="ECO:0007669"/>
    <property type="project" value="UniProtKB-KW"/>
</dbReference>
<dbReference type="GO" id="GO:0019814">
    <property type="term" value="C:immunoglobulin complex"/>
    <property type="evidence" value="ECO:0007669"/>
    <property type="project" value="UniProtKB-KW"/>
</dbReference>
<dbReference type="AlphaFoldDB" id="A0A4X2L4G4"/>
<dbReference type="Ensembl" id="ENSVURT00010022362.1">
    <property type="protein sequence ID" value="ENSVURP00010019649.1"/>
    <property type="gene ID" value="ENSVURG00010014995.1"/>
</dbReference>
<dbReference type="Gene3D" id="2.60.40.10">
    <property type="entry name" value="Immunoglobulins"/>
    <property type="match status" value="1"/>
</dbReference>
<dbReference type="GeneTree" id="ENSGT00940000153770"/>
<evidence type="ECO:0000259" key="4">
    <source>
        <dbReference type="PROSITE" id="PS50835"/>
    </source>
</evidence>
<dbReference type="SUPFAM" id="SSF48726">
    <property type="entry name" value="Immunoglobulin"/>
    <property type="match status" value="1"/>
</dbReference>
<dbReference type="Proteomes" id="UP000314987">
    <property type="component" value="Unassembled WGS sequence"/>
</dbReference>
<keyword evidence="2" id="KW-1064">Adaptive immunity</keyword>
<reference evidence="6" key="1">
    <citation type="submission" date="2018-12" db="EMBL/GenBank/DDBJ databases">
        <authorList>
            <person name="Yazar S."/>
        </authorList>
    </citation>
    <scope>NUCLEOTIDE SEQUENCE [LARGE SCALE GENOMIC DNA]</scope>
</reference>
<evidence type="ECO:0000256" key="3">
    <source>
        <dbReference type="ARBA" id="ARBA00043265"/>
    </source>
</evidence>
<dbReference type="InterPro" id="IPR036179">
    <property type="entry name" value="Ig-like_dom_sf"/>
</dbReference>
<dbReference type="STRING" id="29139.ENSVURP00010019649"/>
<evidence type="ECO:0000313" key="6">
    <source>
        <dbReference type="Proteomes" id="UP000314987"/>
    </source>
</evidence>
<dbReference type="InterPro" id="IPR003599">
    <property type="entry name" value="Ig_sub"/>
</dbReference>
<dbReference type="OMA" id="NDESCQF"/>
<keyword evidence="6" id="KW-1185">Reference proteome</keyword>
<proteinExistence type="predicted"/>
<dbReference type="InterPro" id="IPR013106">
    <property type="entry name" value="Ig_V-set"/>
</dbReference>
<reference evidence="5" key="2">
    <citation type="submission" date="2025-08" db="UniProtKB">
        <authorList>
            <consortium name="Ensembl"/>
        </authorList>
    </citation>
    <scope>IDENTIFICATION</scope>
</reference>
<keyword evidence="1" id="KW-0391">Immunity</keyword>
<dbReference type="PANTHER" id="PTHR23267">
    <property type="entry name" value="IMMUNOGLOBULIN LIGHT CHAIN"/>
    <property type="match status" value="1"/>
</dbReference>
<name>A0A4X2L4G4_VOMUR</name>
<dbReference type="GO" id="GO:0005576">
    <property type="term" value="C:extracellular region"/>
    <property type="evidence" value="ECO:0007669"/>
    <property type="project" value="UniProtKB-ARBA"/>
</dbReference>
<dbReference type="FunFam" id="2.60.40.10:FF:000350">
    <property type="entry name" value="Immunoglobulin kappa chain variable 18-36"/>
    <property type="match status" value="1"/>
</dbReference>
<dbReference type="InterPro" id="IPR007110">
    <property type="entry name" value="Ig-like_dom"/>
</dbReference>
<dbReference type="SMART" id="SM00406">
    <property type="entry name" value="IGv"/>
    <property type="match status" value="1"/>
</dbReference>
<dbReference type="GO" id="GO:0005886">
    <property type="term" value="C:plasma membrane"/>
    <property type="evidence" value="ECO:0007669"/>
    <property type="project" value="UniProtKB-ARBA"/>
</dbReference>
<evidence type="ECO:0000256" key="2">
    <source>
        <dbReference type="ARBA" id="ARBA00023130"/>
    </source>
</evidence>
<sequence>MGKLRQTELSDFLRLSRMTKAEFDVRKVSSRGAIVLTQSPASVSVTPGERVTISCKASQSVKHSDGKTYLHWLQQKPGQSPRCLIYRVSNLGSGVPARFSGSGSEKDFTLTISSVEPEDGADYYCYQTTSSPPTVLHAQTKTSPGLGWLVRGLSCLLSFLSSSSCWAACSGPGSLGLT</sequence>
<dbReference type="InterPro" id="IPR013783">
    <property type="entry name" value="Ig-like_fold"/>
</dbReference>